<comment type="similarity">
    <text evidence="1">Belongs to the short-chain dehydrogenases/reductases (SDR) family.</text>
</comment>
<organism evidence="3">
    <name type="scientific">marine metagenome</name>
    <dbReference type="NCBI Taxonomy" id="408172"/>
    <lineage>
        <taxon>unclassified sequences</taxon>
        <taxon>metagenomes</taxon>
        <taxon>ecological metagenomes</taxon>
    </lineage>
</organism>
<dbReference type="EMBL" id="UINC01047924">
    <property type="protein sequence ID" value="SVB57813.1"/>
    <property type="molecule type" value="Genomic_DNA"/>
</dbReference>
<proteinExistence type="inferred from homology"/>
<dbReference type="InterPro" id="IPR002347">
    <property type="entry name" value="SDR_fam"/>
</dbReference>
<gene>
    <name evidence="3" type="ORF">METZ01_LOCUS210667</name>
</gene>
<keyword evidence="2" id="KW-0560">Oxidoreductase</keyword>
<evidence type="ECO:0000313" key="3">
    <source>
        <dbReference type="EMBL" id="SVB57813.1"/>
    </source>
</evidence>
<evidence type="ECO:0008006" key="4">
    <source>
        <dbReference type="Google" id="ProtNLM"/>
    </source>
</evidence>
<protein>
    <recommendedName>
        <fullName evidence="4">SDR family oxidoreductase</fullName>
    </recommendedName>
</protein>
<dbReference type="SUPFAM" id="SSF51735">
    <property type="entry name" value="NAD(P)-binding Rossmann-fold domains"/>
    <property type="match status" value="1"/>
</dbReference>
<dbReference type="GO" id="GO:0016491">
    <property type="term" value="F:oxidoreductase activity"/>
    <property type="evidence" value="ECO:0007669"/>
    <property type="project" value="UniProtKB-KW"/>
</dbReference>
<evidence type="ECO:0000256" key="2">
    <source>
        <dbReference type="ARBA" id="ARBA00023002"/>
    </source>
</evidence>
<dbReference type="Gene3D" id="3.40.50.720">
    <property type="entry name" value="NAD(P)-binding Rossmann-like Domain"/>
    <property type="match status" value="1"/>
</dbReference>
<name>A0A382F6H7_9ZZZZ</name>
<dbReference type="Pfam" id="PF13561">
    <property type="entry name" value="adh_short_C2"/>
    <property type="match status" value="1"/>
</dbReference>
<reference evidence="3" key="1">
    <citation type="submission" date="2018-05" db="EMBL/GenBank/DDBJ databases">
        <authorList>
            <person name="Lanie J.A."/>
            <person name="Ng W.-L."/>
            <person name="Kazmierczak K.M."/>
            <person name="Andrzejewski T.M."/>
            <person name="Davidsen T.M."/>
            <person name="Wayne K.J."/>
            <person name="Tettelin H."/>
            <person name="Glass J.I."/>
            <person name="Rusch D."/>
            <person name="Podicherti R."/>
            <person name="Tsui H.-C.T."/>
            <person name="Winkler M.E."/>
        </authorList>
    </citation>
    <scope>NUCLEOTIDE SEQUENCE</scope>
</reference>
<sequence>MGTRTLLCGVGSLSDDLVARLHARDHLVEAVDPSLLVARTDAASAVDAAAGSLGAVDLVVHVLAGPDGPTPLVDLSTEAWVDSCEDPMVGALHLLQACRSHLGAGSRVVHVVPTSAMGGAPGFAATSTAAEGFRALNKSVARQWGADGITTAVVAVAPELILGPAASSAGGALTGPALGRTGGADDLAGIVDALASPEAVFTTGSTIVADGGTWMAP</sequence>
<accession>A0A382F6H7</accession>
<dbReference type="PANTHER" id="PTHR24321:SF8">
    <property type="entry name" value="ESTRADIOL 17-BETA-DEHYDROGENASE 8-RELATED"/>
    <property type="match status" value="1"/>
</dbReference>
<dbReference type="PANTHER" id="PTHR24321">
    <property type="entry name" value="DEHYDROGENASES, SHORT CHAIN"/>
    <property type="match status" value="1"/>
</dbReference>
<dbReference type="AlphaFoldDB" id="A0A382F6H7"/>
<dbReference type="InterPro" id="IPR036291">
    <property type="entry name" value="NAD(P)-bd_dom_sf"/>
</dbReference>
<evidence type="ECO:0000256" key="1">
    <source>
        <dbReference type="ARBA" id="ARBA00006484"/>
    </source>
</evidence>